<evidence type="ECO:0000256" key="1">
    <source>
        <dbReference type="SAM" id="MobiDB-lite"/>
    </source>
</evidence>
<sequence length="148" mass="16230">MSLKQQLNDAMKAAMKAKDSLRLTTVRMVLAAIKNREIDQRAELGDEDIIGVLSSLVKQRKESVALYREGDRAELAEKEEAELAILQEFLPSPLSEEEISALIEQAVTETGAAGPRDMGKVMKIVSAQTRGRADGKQVSDMVKSRLSS</sequence>
<dbReference type="InterPro" id="IPR042184">
    <property type="entry name" value="YqeY/Aim41_N"/>
</dbReference>
<dbReference type="InterPro" id="IPR003789">
    <property type="entry name" value="Asn/Gln_tRNA_amidoTrase-B-like"/>
</dbReference>
<feature type="region of interest" description="Disordered" evidence="1">
    <location>
        <begin position="126"/>
        <end position="148"/>
    </location>
</feature>
<dbReference type="AlphaFoldDB" id="Q3A139"/>
<dbReference type="InterPro" id="IPR023168">
    <property type="entry name" value="GatB_Yqey_C_2"/>
</dbReference>
<proteinExistence type="predicted"/>
<dbReference type="SUPFAM" id="SSF89095">
    <property type="entry name" value="GatB/YqeY motif"/>
    <property type="match status" value="1"/>
</dbReference>
<dbReference type="OrthoDB" id="9788127at2"/>
<dbReference type="InterPro" id="IPR019004">
    <property type="entry name" value="YqeY/Aim41"/>
</dbReference>
<organism evidence="2 3">
    <name type="scientific">Syntrophotalea carbinolica (strain DSM 2380 / NBRC 103641 / GraBd1)</name>
    <name type="common">Pelobacter carbinolicus</name>
    <dbReference type="NCBI Taxonomy" id="338963"/>
    <lineage>
        <taxon>Bacteria</taxon>
        <taxon>Pseudomonadati</taxon>
        <taxon>Thermodesulfobacteriota</taxon>
        <taxon>Desulfuromonadia</taxon>
        <taxon>Desulfuromonadales</taxon>
        <taxon>Syntrophotaleaceae</taxon>
        <taxon>Syntrophotalea</taxon>
    </lineage>
</organism>
<reference evidence="2 3" key="2">
    <citation type="journal article" date="2012" name="BMC Genomics">
        <title>The genome of Pelobacter carbinolicus reveals surprising metabolic capabilities and physiological features.</title>
        <authorList>
            <person name="Aklujkar M."/>
            <person name="Haveman S.A."/>
            <person name="Didonato R.Jr."/>
            <person name="Chertkov O."/>
            <person name="Han C.S."/>
            <person name="Land M.L."/>
            <person name="Brown P."/>
            <person name="Lovley D.R."/>
        </authorList>
    </citation>
    <scope>NUCLEOTIDE SEQUENCE [LARGE SCALE GENOMIC DNA]</scope>
    <source>
        <strain evidence="3">DSM 2380 / NBRC 103641 / GraBd1</strain>
    </source>
</reference>
<evidence type="ECO:0000313" key="2">
    <source>
        <dbReference type="EMBL" id="ABA89918.1"/>
    </source>
</evidence>
<dbReference type="Pfam" id="PF09424">
    <property type="entry name" value="YqeY"/>
    <property type="match status" value="1"/>
</dbReference>
<dbReference type="RefSeq" id="WP_011342461.1">
    <property type="nucleotide sequence ID" value="NC_007498.2"/>
</dbReference>
<dbReference type="PANTHER" id="PTHR28055">
    <property type="entry name" value="ALTERED INHERITANCE OF MITOCHONDRIA PROTEIN 41, MITOCHONDRIAL"/>
    <property type="match status" value="1"/>
</dbReference>
<dbReference type="PANTHER" id="PTHR28055:SF1">
    <property type="entry name" value="ALTERED INHERITANCE OF MITOCHONDRIA PROTEIN 41, MITOCHONDRIAL"/>
    <property type="match status" value="1"/>
</dbReference>
<dbReference type="EMBL" id="CP000142">
    <property type="protein sequence ID" value="ABA89918.1"/>
    <property type="molecule type" value="Genomic_DNA"/>
</dbReference>
<reference evidence="3" key="1">
    <citation type="submission" date="2005-10" db="EMBL/GenBank/DDBJ databases">
        <title>Complete sequence of Pelobacter carbinolicus DSM 2380.</title>
        <authorList>
            <person name="Copeland A."/>
            <person name="Lucas S."/>
            <person name="Lapidus A."/>
            <person name="Barry K."/>
            <person name="Detter J.C."/>
            <person name="Glavina T."/>
            <person name="Hammon N."/>
            <person name="Israni S."/>
            <person name="Pitluck S."/>
            <person name="Chertkov O."/>
            <person name="Schmutz J."/>
            <person name="Larimer F."/>
            <person name="Land M."/>
            <person name="Kyrpides N."/>
            <person name="Ivanova N."/>
            <person name="Richardson P."/>
        </authorList>
    </citation>
    <scope>NUCLEOTIDE SEQUENCE [LARGE SCALE GENOMIC DNA]</scope>
    <source>
        <strain evidence="3">DSM 2380 / NBRC 103641 / GraBd1</strain>
    </source>
</reference>
<dbReference type="STRING" id="338963.Pcar_2682"/>
<dbReference type="HOGENOM" id="CLU_079430_2_2_7"/>
<dbReference type="Proteomes" id="UP000002534">
    <property type="component" value="Chromosome"/>
</dbReference>
<dbReference type="eggNOG" id="COG1610">
    <property type="taxonomic scope" value="Bacteria"/>
</dbReference>
<keyword evidence="3" id="KW-1185">Reference proteome</keyword>
<protein>
    <submittedName>
        <fullName evidence="2">Uncharacterized protein YqeY</fullName>
    </submittedName>
</protein>
<dbReference type="Gene3D" id="1.10.10.410">
    <property type="match status" value="1"/>
</dbReference>
<gene>
    <name evidence="2" type="primary">yqeY</name>
    <name evidence="2" type="ordered locus">Pcar_2682</name>
</gene>
<dbReference type="KEGG" id="pca:Pcar_2682"/>
<accession>Q3A139</accession>
<evidence type="ECO:0000313" key="3">
    <source>
        <dbReference type="Proteomes" id="UP000002534"/>
    </source>
</evidence>
<dbReference type="Gene3D" id="1.10.1510.10">
    <property type="entry name" value="Uncharacterised protein YqeY/AIM41 PF09424, N-terminal domain"/>
    <property type="match status" value="1"/>
</dbReference>
<dbReference type="GO" id="GO:0016884">
    <property type="term" value="F:carbon-nitrogen ligase activity, with glutamine as amido-N-donor"/>
    <property type="evidence" value="ECO:0007669"/>
    <property type="project" value="InterPro"/>
</dbReference>
<name>Q3A139_SYNC1</name>